<dbReference type="Pfam" id="PF04389">
    <property type="entry name" value="Peptidase_M28"/>
    <property type="match status" value="1"/>
</dbReference>
<feature type="signal peptide" evidence="8">
    <location>
        <begin position="1"/>
        <end position="19"/>
    </location>
</feature>
<reference evidence="12" key="1">
    <citation type="journal article" date="2019" name="Int. J. Syst. Evol. Microbiol.">
        <title>The Global Catalogue of Microorganisms (GCM) 10K type strain sequencing project: providing services to taxonomists for standard genome sequencing and annotation.</title>
        <authorList>
            <consortium name="The Broad Institute Genomics Platform"/>
            <consortium name="The Broad Institute Genome Sequencing Center for Infectious Disease"/>
            <person name="Wu L."/>
            <person name="Ma J."/>
        </authorList>
    </citation>
    <scope>NUCLEOTIDE SEQUENCE [LARGE SCALE GENOMIC DNA]</scope>
    <source>
        <strain evidence="12">ICMP 6774ER</strain>
    </source>
</reference>
<evidence type="ECO:0000256" key="8">
    <source>
        <dbReference type="SAM" id="SignalP"/>
    </source>
</evidence>
<evidence type="ECO:0000256" key="4">
    <source>
        <dbReference type="ARBA" id="ARBA00022723"/>
    </source>
</evidence>
<evidence type="ECO:0000256" key="1">
    <source>
        <dbReference type="ARBA" id="ARBA00005957"/>
    </source>
</evidence>
<dbReference type="InterPro" id="IPR003137">
    <property type="entry name" value="PA_domain"/>
</dbReference>
<keyword evidence="12" id="KW-1185">Reference proteome</keyword>
<dbReference type="CDD" id="cd03876">
    <property type="entry name" value="M28_SGAP_like"/>
    <property type="match status" value="1"/>
</dbReference>
<gene>
    <name evidence="11" type="ORF">ACFSKW_11975</name>
</gene>
<feature type="domain" description="PA" evidence="9">
    <location>
        <begin position="117"/>
        <end position="189"/>
    </location>
</feature>
<dbReference type="Proteomes" id="UP001597368">
    <property type="component" value="Unassembled WGS sequence"/>
</dbReference>
<comment type="similarity">
    <text evidence="1">Belongs to the peptidase M28 family. M28A subfamily.</text>
</comment>
<keyword evidence="5 8" id="KW-0732">Signal</keyword>
<comment type="caution">
    <text evidence="11">The sequence shown here is derived from an EMBL/GenBank/DDBJ whole genome shotgun (WGS) entry which is preliminary data.</text>
</comment>
<dbReference type="PANTHER" id="PTHR12147">
    <property type="entry name" value="METALLOPEPTIDASE M28 FAMILY MEMBER"/>
    <property type="match status" value="1"/>
</dbReference>
<sequence>MITHFLAALAVALPGSSLADDVQIDNVLSHLRAFQAISDTYGGTRAAGTPGYDASADYVAARLREAGYTVERQVFRFDHYRELFPGRLLVDGKDVGTVATLTYSADGDVTGHPRKVGAGCMNTDFTDFRSGGIAVVDRGGCTFAAKAANATAAGAGALVVVNPGGSFAGSAGVPQRIPVVGVDATTGAAVAQAQEVRVATSTESSRYTTSNLIAQTPTGSTDDVVMVGAHLDSVQDGPGINDNGSGSAALLEIALRMAAYHPDRAVRFAWWGAEELGLVGSRHYVGSLTPEERAKIRMYLNFDMIASPNYTYGIYDGDDSDRDGAGPGPQGSAEIEQEFVRFFAGRGLPYVGADFSGRSDYGPFVEAGIPAGGLFTGAEEKKSRRDAKLFGGTAGAPLDPCYHQACDTLENIDAVALDVSADAIATVITTFARPR</sequence>
<evidence type="ECO:0000259" key="10">
    <source>
        <dbReference type="Pfam" id="PF04389"/>
    </source>
</evidence>
<dbReference type="Gene3D" id="3.50.30.30">
    <property type="match status" value="1"/>
</dbReference>
<evidence type="ECO:0000313" key="12">
    <source>
        <dbReference type="Proteomes" id="UP001597368"/>
    </source>
</evidence>
<evidence type="ECO:0000313" key="11">
    <source>
        <dbReference type="EMBL" id="MFD1932193.1"/>
    </source>
</evidence>
<keyword evidence="7" id="KW-0862">Zinc</keyword>
<evidence type="ECO:0000256" key="2">
    <source>
        <dbReference type="ARBA" id="ARBA00022438"/>
    </source>
</evidence>
<dbReference type="InterPro" id="IPR041756">
    <property type="entry name" value="M28_SGAP-like"/>
</dbReference>
<dbReference type="Gene3D" id="3.40.630.10">
    <property type="entry name" value="Zn peptidases"/>
    <property type="match status" value="2"/>
</dbReference>
<feature type="chain" id="PRO_5047383858" evidence="8">
    <location>
        <begin position="20"/>
        <end position="435"/>
    </location>
</feature>
<dbReference type="SUPFAM" id="SSF52025">
    <property type="entry name" value="PA domain"/>
    <property type="match status" value="1"/>
</dbReference>
<feature type="domain" description="Peptidase M28" evidence="10">
    <location>
        <begin position="211"/>
        <end position="427"/>
    </location>
</feature>
<dbReference type="EMBL" id="JBHUFV010000017">
    <property type="protein sequence ID" value="MFD1932193.1"/>
    <property type="molecule type" value="Genomic_DNA"/>
</dbReference>
<dbReference type="Pfam" id="PF02225">
    <property type="entry name" value="PA"/>
    <property type="match status" value="1"/>
</dbReference>
<evidence type="ECO:0000259" key="9">
    <source>
        <dbReference type="Pfam" id="PF02225"/>
    </source>
</evidence>
<evidence type="ECO:0000256" key="3">
    <source>
        <dbReference type="ARBA" id="ARBA00022670"/>
    </source>
</evidence>
<keyword evidence="2" id="KW-0031">Aminopeptidase</keyword>
<dbReference type="RefSeq" id="WP_379572249.1">
    <property type="nucleotide sequence ID" value="NZ_JBHUFV010000017.1"/>
</dbReference>
<dbReference type="GO" id="GO:0016787">
    <property type="term" value="F:hydrolase activity"/>
    <property type="evidence" value="ECO:0007669"/>
    <property type="project" value="UniProtKB-KW"/>
</dbReference>
<dbReference type="SUPFAM" id="SSF53187">
    <property type="entry name" value="Zn-dependent exopeptidases"/>
    <property type="match status" value="1"/>
</dbReference>
<proteinExistence type="inferred from homology"/>
<dbReference type="InterPro" id="IPR046450">
    <property type="entry name" value="PA_dom_sf"/>
</dbReference>
<dbReference type="PANTHER" id="PTHR12147:SF26">
    <property type="entry name" value="PEPTIDASE M28 DOMAIN-CONTAINING PROTEIN"/>
    <property type="match status" value="1"/>
</dbReference>
<dbReference type="InterPro" id="IPR045175">
    <property type="entry name" value="M28_fam"/>
</dbReference>
<evidence type="ECO:0000256" key="6">
    <source>
        <dbReference type="ARBA" id="ARBA00022801"/>
    </source>
</evidence>
<organism evidence="11 12">
    <name type="scientific">Nonomuraea mangrovi</name>
    <dbReference type="NCBI Taxonomy" id="2316207"/>
    <lineage>
        <taxon>Bacteria</taxon>
        <taxon>Bacillati</taxon>
        <taxon>Actinomycetota</taxon>
        <taxon>Actinomycetes</taxon>
        <taxon>Streptosporangiales</taxon>
        <taxon>Streptosporangiaceae</taxon>
        <taxon>Nonomuraea</taxon>
    </lineage>
</organism>
<name>A0ABW4SRI2_9ACTN</name>
<keyword evidence="3" id="KW-0645">Protease</keyword>
<keyword evidence="4" id="KW-0479">Metal-binding</keyword>
<protein>
    <submittedName>
        <fullName evidence="11">M28 family metallopeptidase</fullName>
        <ecNumber evidence="11">3.4.-.-</ecNumber>
    </submittedName>
</protein>
<evidence type="ECO:0000256" key="7">
    <source>
        <dbReference type="ARBA" id="ARBA00022833"/>
    </source>
</evidence>
<dbReference type="EC" id="3.4.-.-" evidence="11"/>
<dbReference type="InterPro" id="IPR007484">
    <property type="entry name" value="Peptidase_M28"/>
</dbReference>
<keyword evidence="6 11" id="KW-0378">Hydrolase</keyword>
<evidence type="ECO:0000256" key="5">
    <source>
        <dbReference type="ARBA" id="ARBA00022729"/>
    </source>
</evidence>
<accession>A0ABW4SRI2</accession>